<reference evidence="1 2" key="1">
    <citation type="submission" date="2009-02" db="EMBL/GenBank/DDBJ databases">
        <authorList>
            <person name="Fulton L."/>
            <person name="Clifton S."/>
            <person name="Fulton B."/>
            <person name="Xu J."/>
            <person name="Minx P."/>
            <person name="Pepin K.H."/>
            <person name="Johnson M."/>
            <person name="Bhonagiri V."/>
            <person name="Nash W.E."/>
            <person name="Mardis E.R."/>
            <person name="Wilson R.K."/>
        </authorList>
    </citation>
    <scope>NUCLEOTIDE SEQUENCE [LARGE SCALE GENOMIC DNA]</scope>
    <source>
        <strain evidence="1 2">ATCC 27758</strain>
    </source>
</reference>
<evidence type="ECO:0000313" key="2">
    <source>
        <dbReference type="Proteomes" id="UP000003793"/>
    </source>
</evidence>
<proteinExistence type="predicted"/>
<dbReference type="AlphaFoldDB" id="C0BEH5"/>
<dbReference type="HOGENOM" id="CLU_076300_1_0_9"/>
<organism evidence="1 2">
    <name type="scientific">Coprococcus comes ATCC 27758</name>
    <dbReference type="NCBI Taxonomy" id="470146"/>
    <lineage>
        <taxon>Bacteria</taxon>
        <taxon>Bacillati</taxon>
        <taxon>Bacillota</taxon>
        <taxon>Clostridia</taxon>
        <taxon>Lachnospirales</taxon>
        <taxon>Lachnospiraceae</taxon>
        <taxon>Coprococcus</taxon>
    </lineage>
</organism>
<dbReference type="Proteomes" id="UP000003793">
    <property type="component" value="Unassembled WGS sequence"/>
</dbReference>
<reference evidence="1 2" key="2">
    <citation type="submission" date="2009-03" db="EMBL/GenBank/DDBJ databases">
        <title>Draft genome sequence of Coprococcus comes (ATCC 27758).</title>
        <authorList>
            <person name="Sudarsanam P."/>
            <person name="Ley R."/>
            <person name="Guruge J."/>
            <person name="Turnbaugh P.J."/>
            <person name="Mahowald M."/>
            <person name="Liep D."/>
            <person name="Gordon J."/>
        </authorList>
    </citation>
    <scope>NUCLEOTIDE SEQUENCE [LARGE SCALE GENOMIC DNA]</scope>
    <source>
        <strain evidence="1 2">ATCC 27758</strain>
    </source>
</reference>
<accession>C0BEH5</accession>
<evidence type="ECO:0008006" key="3">
    <source>
        <dbReference type="Google" id="ProtNLM"/>
    </source>
</evidence>
<evidence type="ECO:0000313" key="1">
    <source>
        <dbReference type="EMBL" id="EEG88252.1"/>
    </source>
</evidence>
<sequence length="315" mass="36687">MEVYRMYFPYLRGRQFELIALRELLESERIGQEIIPIIEPVKPSATLLKTLECFVNHDREIAVVFNPAVGDFPKKINEMRRENSKIANELYELLTKHNKIIKSYIMSAKSAVKLKTDELKTERLIINPDRDCLDDFLEVYDKSLPRYTLIPDDRAFRRVISESKVLFEDNFNKRSRNIDYIEHEDEFFSDSHLYFQNENYVGFADYSVVGEEFNESGFAPVAVAIHIVYFNEKKELRIHHFVSDSNDGIEDPGGKFGEALEKLVYWCEENNVQNTLGLQGFYDCYNSGKYPGLGTVKKYSIMHHLELVSNFLGGK</sequence>
<name>C0BEH5_9FIRM</name>
<protein>
    <recommendedName>
        <fullName evidence="3">Sce7725 family protein</fullName>
    </recommendedName>
</protein>
<dbReference type="EMBL" id="ABVR01000045">
    <property type="protein sequence ID" value="EEG88252.1"/>
    <property type="molecule type" value="Genomic_DNA"/>
</dbReference>
<dbReference type="InterPro" id="IPR047727">
    <property type="entry name" value="Sce7725-like"/>
</dbReference>
<gene>
    <name evidence="1" type="ORF">COPCOM_03587</name>
</gene>
<comment type="caution">
    <text evidence="1">The sequence shown here is derived from an EMBL/GenBank/DDBJ whole genome shotgun (WGS) entry which is preliminary data.</text>
</comment>
<dbReference type="NCBIfam" id="NF033831">
    <property type="entry name" value="sce7725_fam"/>
    <property type="match status" value="1"/>
</dbReference>